<evidence type="ECO:0000313" key="3">
    <source>
        <dbReference type="Proteomes" id="UP000198281"/>
    </source>
</evidence>
<name>A0A239E728_9SPHN</name>
<dbReference type="Proteomes" id="UP000198281">
    <property type="component" value="Unassembled WGS sequence"/>
</dbReference>
<dbReference type="Pfam" id="PF01936">
    <property type="entry name" value="NYN"/>
    <property type="match status" value="1"/>
</dbReference>
<dbReference type="EMBL" id="FZOS01000005">
    <property type="protein sequence ID" value="SNS39684.1"/>
    <property type="molecule type" value="Genomic_DNA"/>
</dbReference>
<dbReference type="InterPro" id="IPR021139">
    <property type="entry name" value="NYN"/>
</dbReference>
<dbReference type="RefSeq" id="WP_089218914.1">
    <property type="nucleotide sequence ID" value="NZ_FZOS01000005.1"/>
</dbReference>
<dbReference type="Gene3D" id="3.40.50.1010">
    <property type="entry name" value="5'-nuclease"/>
    <property type="match status" value="1"/>
</dbReference>
<dbReference type="OrthoDB" id="9783963at2"/>
<sequence>MSITLEATFPQAVGQDGRFSLDLYVERSRQFTAAAKDIAEVSSRGVVQHRSLILVDLQGLYLALVNWFAAQEIPLESGLLLSEFAICSLSSVVKSVEQRIMANSGGPIITFSELVRRVTKDEVPTAVPEHEVLKLEPSIELFYAPVPLKEIEWQLRKRAQQGSWQAEEQLAGLSAGLVSYPGVERDYRFYEDFVTCLKKSPFVTRSEHGFFNFYVGARGLKFIDEKEVDIRVAIRAVDACYDRTADSVCIVSSDQDFVPLLERCQRAGLTSFQADAAKFMQPERVGRRIRELGTSYIPTRMESGWPLRVIIGSMSPFSRYQISFDELEGLCRAHNAINDVELHPQRLDNGNAGLVMHRPVR</sequence>
<reference evidence="3" key="1">
    <citation type="submission" date="2017-06" db="EMBL/GenBank/DDBJ databases">
        <authorList>
            <person name="Varghese N."/>
            <person name="Submissions S."/>
        </authorList>
    </citation>
    <scope>NUCLEOTIDE SEQUENCE [LARGE SCALE GENOMIC DNA]</scope>
    <source>
        <strain evidence="3">LNB2</strain>
    </source>
</reference>
<gene>
    <name evidence="2" type="ORF">SAMN06295912_105213</name>
</gene>
<keyword evidence="3" id="KW-1185">Reference proteome</keyword>
<organism evidence="2 3">
    <name type="scientific">Edaphosphingomonas laterariae</name>
    <dbReference type="NCBI Taxonomy" id="861865"/>
    <lineage>
        <taxon>Bacteria</taxon>
        <taxon>Pseudomonadati</taxon>
        <taxon>Pseudomonadota</taxon>
        <taxon>Alphaproteobacteria</taxon>
        <taxon>Sphingomonadales</taxon>
        <taxon>Rhizorhabdaceae</taxon>
        <taxon>Edaphosphingomonas</taxon>
    </lineage>
</organism>
<evidence type="ECO:0000259" key="1">
    <source>
        <dbReference type="Pfam" id="PF01936"/>
    </source>
</evidence>
<proteinExistence type="predicted"/>
<feature type="domain" description="NYN" evidence="1">
    <location>
        <begin position="223"/>
        <end position="269"/>
    </location>
</feature>
<accession>A0A239E728</accession>
<evidence type="ECO:0000313" key="2">
    <source>
        <dbReference type="EMBL" id="SNS39684.1"/>
    </source>
</evidence>
<protein>
    <submittedName>
        <fullName evidence="2">NYN domain-containing protein</fullName>
    </submittedName>
</protein>
<dbReference type="GO" id="GO:0004540">
    <property type="term" value="F:RNA nuclease activity"/>
    <property type="evidence" value="ECO:0007669"/>
    <property type="project" value="InterPro"/>
</dbReference>
<dbReference type="AlphaFoldDB" id="A0A239E728"/>